<dbReference type="EMBL" id="BMNC01000006">
    <property type="protein sequence ID" value="GGN02341.1"/>
    <property type="molecule type" value="Genomic_DNA"/>
</dbReference>
<evidence type="ECO:0000313" key="1">
    <source>
        <dbReference type="EMBL" id="GGN02341.1"/>
    </source>
</evidence>
<organism evidence="1 2">
    <name type="scientific">Lentzea pudingi</name>
    <dbReference type="NCBI Taxonomy" id="1789439"/>
    <lineage>
        <taxon>Bacteria</taxon>
        <taxon>Bacillati</taxon>
        <taxon>Actinomycetota</taxon>
        <taxon>Actinomycetes</taxon>
        <taxon>Pseudonocardiales</taxon>
        <taxon>Pseudonocardiaceae</taxon>
        <taxon>Lentzea</taxon>
    </lineage>
</organism>
<reference evidence="2" key="1">
    <citation type="journal article" date="2019" name="Int. J. Syst. Evol. Microbiol.">
        <title>The Global Catalogue of Microorganisms (GCM) 10K type strain sequencing project: providing services to taxonomists for standard genome sequencing and annotation.</title>
        <authorList>
            <consortium name="The Broad Institute Genomics Platform"/>
            <consortium name="The Broad Institute Genome Sequencing Center for Infectious Disease"/>
            <person name="Wu L."/>
            <person name="Ma J."/>
        </authorList>
    </citation>
    <scope>NUCLEOTIDE SEQUENCE [LARGE SCALE GENOMIC DNA]</scope>
    <source>
        <strain evidence="2">CGMCC 4.7319</strain>
    </source>
</reference>
<accession>A0ABQ2I8A8</accession>
<keyword evidence="2" id="KW-1185">Reference proteome</keyword>
<name>A0ABQ2I8A8_9PSEU</name>
<dbReference type="RefSeq" id="WP_189156893.1">
    <property type="nucleotide sequence ID" value="NZ_BMNC01000006.1"/>
</dbReference>
<sequence>MSGVWPDLLDVGSEERRQALTALLRDFFTDPALSAGTLHDRCTRLAFYDYDVRAVLRDLSPLPSPRLTATARQLITSTDQRAVLLGLGLLTGHARPDDVPMVRTLGLLNFASSQACRVLLAIPGAETDAVWVADRSPGVRGEVGDALRGHPDPDVRGWACRNSSGYMTHVRQRAGKHELRALLDRTHVDDALWDHIGQRLFRMCHYYLSSEFGYYPHDTTALRRWVSLAARRPATVDRAVQLCSLAEELVSGHAAVAVRGLRDGLVAEIGNVLEGWRDLLEREAARDGRAAWVLRELAGLRTPLNRFAVRIVSHAPEPTGGVEARVFIDGTPLYAALFQGGFSGPSERVVDGGRLRAENQPREILLDDYDGTNLYVTIVREGAEVVWKDWRWDMRPDRLPGEFRFDAAEYDHEVERAEFDRGWEWPARTVARLVERRLRADPTVLGRWDCGPGHCHSARDVHDAAVLDFTHPADASWDEPSVTFRLGINAAGRDPEAVADDVIAMLCASDPKETVGMVGRDSAAMAARLGLVHRPTTVGFC</sequence>
<evidence type="ECO:0000313" key="2">
    <source>
        <dbReference type="Proteomes" id="UP000597656"/>
    </source>
</evidence>
<dbReference type="Proteomes" id="UP000597656">
    <property type="component" value="Unassembled WGS sequence"/>
</dbReference>
<comment type="caution">
    <text evidence="1">The sequence shown here is derived from an EMBL/GenBank/DDBJ whole genome shotgun (WGS) entry which is preliminary data.</text>
</comment>
<evidence type="ECO:0008006" key="3">
    <source>
        <dbReference type="Google" id="ProtNLM"/>
    </source>
</evidence>
<gene>
    <name evidence="1" type="ORF">GCM10011609_46470</name>
</gene>
<proteinExistence type="predicted"/>
<protein>
    <recommendedName>
        <fullName evidence="3">HEAT repeat-containing protein</fullName>
    </recommendedName>
</protein>